<comment type="similarity">
    <text evidence="5">In the N-terminal section; belongs to the proline dehydrogenase family.</text>
</comment>
<reference evidence="10 11" key="1">
    <citation type="submission" date="2017-01" db="EMBL/GenBank/DDBJ databases">
        <title>Draft sequence of Acidihalobacter ferrooxidans strain DSM 14175 (strain V8).</title>
        <authorList>
            <person name="Khaleque H.N."/>
            <person name="Ramsay J.P."/>
            <person name="Murphy R.J.T."/>
            <person name="Kaksonen A.H."/>
            <person name="Boxall N.J."/>
            <person name="Watkin E.L.J."/>
        </authorList>
    </citation>
    <scope>NUCLEOTIDE SEQUENCE [LARGE SCALE GENOMIC DNA]</scope>
    <source>
        <strain evidence="10 11">V8</strain>
    </source>
</reference>
<comment type="cofactor">
    <cofactor evidence="5">
        <name>FAD</name>
        <dbReference type="ChEBI" id="CHEBI:57692"/>
    </cofactor>
</comment>
<dbReference type="STRING" id="1765967.BW247_10505"/>
<dbReference type="InterPro" id="IPR005933">
    <property type="entry name" value="PutA_C"/>
</dbReference>
<dbReference type="AlphaFoldDB" id="A0A1P8UHY9"/>
<comment type="pathway">
    <text evidence="5">Amino-acid degradation; L-proline degradation into L-glutamate; L-glutamate from L-proline: step 1/2.</text>
</comment>
<dbReference type="SUPFAM" id="SSF51730">
    <property type="entry name" value="FAD-linked oxidoreductase"/>
    <property type="match status" value="1"/>
</dbReference>
<feature type="active site" evidence="6">
    <location>
        <position position="804"/>
    </location>
</feature>
<keyword evidence="5" id="KW-0238">DNA-binding</keyword>
<dbReference type="GO" id="GO:0004657">
    <property type="term" value="F:proline dehydrogenase activity"/>
    <property type="evidence" value="ECO:0007669"/>
    <property type="project" value="UniProtKB-UniRule"/>
</dbReference>
<evidence type="ECO:0000256" key="1">
    <source>
        <dbReference type="ARBA" id="ARBA00004786"/>
    </source>
</evidence>
<dbReference type="CDD" id="cd07125">
    <property type="entry name" value="ALDH_PutA-P5CDH"/>
    <property type="match status" value="1"/>
</dbReference>
<evidence type="ECO:0000256" key="6">
    <source>
        <dbReference type="PIRSR" id="PIRSR000197-1"/>
    </source>
</evidence>
<keyword evidence="5" id="KW-0805">Transcription regulation</keyword>
<dbReference type="InterPro" id="IPR016163">
    <property type="entry name" value="Ald_DH_C"/>
</dbReference>
<comment type="similarity">
    <text evidence="5">In the C-terminal section; belongs to the aldehyde dehydrogenase family.</text>
</comment>
<dbReference type="GO" id="GO:0003700">
    <property type="term" value="F:DNA-binding transcription factor activity"/>
    <property type="evidence" value="ECO:0007669"/>
    <property type="project" value="InterPro"/>
</dbReference>
<dbReference type="PIRSF" id="PIRSF000197">
    <property type="entry name" value="Bifunct_PutA"/>
    <property type="match status" value="1"/>
</dbReference>
<comment type="pathway">
    <text evidence="1 5">Amino-acid degradation; L-proline degradation into L-glutamate; L-glutamate from L-proline: step 2/2.</text>
</comment>
<name>A0A1P8UHY9_9GAMM</name>
<evidence type="ECO:0000259" key="9">
    <source>
        <dbReference type="Pfam" id="PF14850"/>
    </source>
</evidence>
<dbReference type="InterPro" id="IPR002872">
    <property type="entry name" value="Proline_DH_dom"/>
</dbReference>
<dbReference type="InterPro" id="IPR016161">
    <property type="entry name" value="Ald_DH/histidinol_DH"/>
</dbReference>
<dbReference type="SUPFAM" id="SSF81935">
    <property type="entry name" value="N-terminal domain of bifunctional PutA protein"/>
    <property type="match status" value="1"/>
</dbReference>
<evidence type="ECO:0000256" key="2">
    <source>
        <dbReference type="ARBA" id="ARBA00023002"/>
    </source>
</evidence>
<dbReference type="GO" id="GO:0003677">
    <property type="term" value="F:DNA binding"/>
    <property type="evidence" value="ECO:0007669"/>
    <property type="project" value="UniProtKB-KW"/>
</dbReference>
<dbReference type="InterPro" id="IPR025703">
    <property type="entry name" value="Bifunct_PutA"/>
</dbReference>
<dbReference type="InterPro" id="IPR016162">
    <property type="entry name" value="Ald_DH_N"/>
</dbReference>
<dbReference type="InterPro" id="IPR024089">
    <property type="entry name" value="PRODH_PutA_dom_I/II"/>
</dbReference>
<dbReference type="GO" id="GO:0010133">
    <property type="term" value="P:L-proline catabolic process to L-glutamate"/>
    <property type="evidence" value="ECO:0007669"/>
    <property type="project" value="UniProtKB-UniRule"/>
</dbReference>
<dbReference type="GO" id="GO:0003842">
    <property type="term" value="F:L-glutamate gamma-semialdehyde dehydrogenase activity"/>
    <property type="evidence" value="ECO:0007669"/>
    <property type="project" value="UniProtKB-UniRule"/>
</dbReference>
<dbReference type="RefSeq" id="WP_076837105.1">
    <property type="nucleotide sequence ID" value="NZ_CP019434.1"/>
</dbReference>
<dbReference type="EC" id="1.2.1.88" evidence="5"/>
<dbReference type="EMBL" id="CP019434">
    <property type="protein sequence ID" value="APZ43465.1"/>
    <property type="molecule type" value="Genomic_DNA"/>
</dbReference>
<evidence type="ECO:0000259" key="7">
    <source>
        <dbReference type="Pfam" id="PF00171"/>
    </source>
</evidence>
<comment type="catalytic activity">
    <reaction evidence="5">
        <text>L-proline + a quinone = (S)-1-pyrroline-5-carboxylate + a quinol + H(+)</text>
        <dbReference type="Rhea" id="RHEA:23784"/>
        <dbReference type="ChEBI" id="CHEBI:15378"/>
        <dbReference type="ChEBI" id="CHEBI:17388"/>
        <dbReference type="ChEBI" id="CHEBI:24646"/>
        <dbReference type="ChEBI" id="CHEBI:60039"/>
        <dbReference type="ChEBI" id="CHEBI:132124"/>
        <dbReference type="EC" id="1.5.5.2"/>
    </reaction>
</comment>
<dbReference type="InterPro" id="IPR016160">
    <property type="entry name" value="Ald_DH_CS_CYS"/>
</dbReference>
<dbReference type="InterPro" id="IPR050485">
    <property type="entry name" value="Proline_metab_enzyme"/>
</dbReference>
<accession>A0A1P8UHY9</accession>
<keyword evidence="5" id="KW-0642">Proline metabolism</keyword>
<evidence type="ECO:0000256" key="3">
    <source>
        <dbReference type="ARBA" id="ARBA00023027"/>
    </source>
</evidence>
<dbReference type="PANTHER" id="PTHR42862">
    <property type="entry name" value="DELTA-1-PYRROLINE-5-CARBOXYLATE DEHYDROGENASE 1, ISOFORM A-RELATED"/>
    <property type="match status" value="1"/>
</dbReference>
<proteinExistence type="inferred from homology"/>
<keyword evidence="5" id="KW-0285">Flavoprotein</keyword>
<dbReference type="Pfam" id="PF01619">
    <property type="entry name" value="Pro_dh"/>
    <property type="match status" value="1"/>
</dbReference>
<keyword evidence="5" id="KW-0678">Repressor</keyword>
<dbReference type="GO" id="GO:0009898">
    <property type="term" value="C:cytoplasmic side of plasma membrane"/>
    <property type="evidence" value="ECO:0007669"/>
    <property type="project" value="TreeGrafter"/>
</dbReference>
<feature type="domain" description="Proline dehydrogenase" evidence="8">
    <location>
        <begin position="189"/>
        <end position="486"/>
    </location>
</feature>
<evidence type="ECO:0000259" key="8">
    <source>
        <dbReference type="Pfam" id="PF01619"/>
    </source>
</evidence>
<dbReference type="FunFam" id="3.40.309.10:FF:000005">
    <property type="entry name" value="1-pyrroline-5-carboxylate dehydrogenase 1"/>
    <property type="match status" value="1"/>
</dbReference>
<dbReference type="Pfam" id="PF14850">
    <property type="entry name" value="Pro_dh-DNA_bdg"/>
    <property type="match status" value="1"/>
</dbReference>
<dbReference type="InterPro" id="IPR029041">
    <property type="entry name" value="FAD-linked_oxidoreductase-like"/>
</dbReference>
<dbReference type="NCBIfam" id="NF008869">
    <property type="entry name" value="PRK11904.1"/>
    <property type="match status" value="1"/>
</dbReference>
<evidence type="ECO:0000313" key="11">
    <source>
        <dbReference type="Proteomes" id="UP000243807"/>
    </source>
</evidence>
<dbReference type="Pfam" id="PF00171">
    <property type="entry name" value="Aldedh"/>
    <property type="match status" value="1"/>
</dbReference>
<protein>
    <recommendedName>
        <fullName evidence="5">Bifunctional protein PutA</fullName>
    </recommendedName>
    <domain>
        <recommendedName>
            <fullName evidence="5">Proline dehydrogenase</fullName>
            <ecNumber evidence="5">1.5.5.2</ecNumber>
        </recommendedName>
        <alternativeName>
            <fullName evidence="5">Proline oxidase</fullName>
        </alternativeName>
    </domain>
    <domain>
        <recommendedName>
            <fullName evidence="5">Delta-1-pyrroline-5-carboxylate dehydrogenase</fullName>
            <shortName evidence="5">P5C dehydrogenase</shortName>
            <ecNumber evidence="5">1.2.1.88</ecNumber>
        </recommendedName>
        <alternativeName>
            <fullName evidence="5">L-glutamate gamma-semialdehyde dehydrogenase</fullName>
        </alternativeName>
    </domain>
</protein>
<keyword evidence="5" id="KW-0804">Transcription</keyword>
<comment type="function">
    <text evidence="5">Oxidizes proline to glutamate for use as a carbon and nitrogen source.</text>
</comment>
<dbReference type="Gene3D" id="1.20.5.460">
    <property type="entry name" value="Single helix bin"/>
    <property type="match status" value="1"/>
</dbReference>
<keyword evidence="2 5" id="KW-0560">Oxidoreductase</keyword>
<dbReference type="InterPro" id="IPR015590">
    <property type="entry name" value="Aldehyde_DH_dom"/>
</dbReference>
<dbReference type="KEGG" id="afy:BW247_10505"/>
<feature type="domain" description="Proline dehydrogenase PutA" evidence="9">
    <location>
        <begin position="67"/>
        <end position="180"/>
    </location>
</feature>
<feature type="domain" description="Aldehyde dehydrogenase" evidence="7">
    <location>
        <begin position="572"/>
        <end position="1029"/>
    </location>
</feature>
<gene>
    <name evidence="10" type="ORF">BW247_10505</name>
</gene>
<keyword evidence="5" id="KW-0274">FAD</keyword>
<evidence type="ECO:0000313" key="10">
    <source>
        <dbReference type="EMBL" id="APZ43465.1"/>
    </source>
</evidence>
<dbReference type="PANTHER" id="PTHR42862:SF1">
    <property type="entry name" value="DELTA-1-PYRROLINE-5-CARBOXYLATE DEHYDROGENASE 2, ISOFORM A-RELATED"/>
    <property type="match status" value="1"/>
</dbReference>
<dbReference type="Gene3D" id="3.20.20.220">
    <property type="match status" value="1"/>
</dbReference>
<comment type="catalytic activity">
    <reaction evidence="4 5">
        <text>L-glutamate 5-semialdehyde + NAD(+) + H2O = L-glutamate + NADH + 2 H(+)</text>
        <dbReference type="Rhea" id="RHEA:30235"/>
        <dbReference type="ChEBI" id="CHEBI:15377"/>
        <dbReference type="ChEBI" id="CHEBI:15378"/>
        <dbReference type="ChEBI" id="CHEBI:29985"/>
        <dbReference type="ChEBI" id="CHEBI:57540"/>
        <dbReference type="ChEBI" id="CHEBI:57945"/>
        <dbReference type="ChEBI" id="CHEBI:58066"/>
        <dbReference type="EC" id="1.2.1.88"/>
    </reaction>
</comment>
<dbReference type="UniPathway" id="UPA00261">
    <property type="reaction ID" value="UER00373"/>
</dbReference>
<dbReference type="Gene3D" id="3.40.605.10">
    <property type="entry name" value="Aldehyde Dehydrogenase, Chain A, domain 1"/>
    <property type="match status" value="1"/>
</dbReference>
<organism evidence="10 11">
    <name type="scientific">Acidihalobacter ferrooxydans</name>
    <dbReference type="NCBI Taxonomy" id="1765967"/>
    <lineage>
        <taxon>Bacteria</taxon>
        <taxon>Pseudomonadati</taxon>
        <taxon>Pseudomonadota</taxon>
        <taxon>Gammaproteobacteria</taxon>
        <taxon>Chromatiales</taxon>
        <taxon>Ectothiorhodospiraceae</taxon>
        <taxon>Acidihalobacter</taxon>
    </lineage>
</organism>
<feature type="active site" evidence="6">
    <location>
        <position position="838"/>
    </location>
</feature>
<dbReference type="PROSITE" id="PS00070">
    <property type="entry name" value="ALDEHYDE_DEHYDR_CYS"/>
    <property type="match status" value="1"/>
</dbReference>
<sequence length="1048" mass="113611">MPEAQPRKTLTAANARRRIREAYREDENAVLQRVLPRARLAEPATVSAHARQLAAGIVTGKARESGIQALMQEYDLSTQEGIALMCLAEALLRVPDGDTADRLIRDKLGAANWERHLGPGKRLFVNASTWGLLLGERMADRGEGQQRRLANSLRRMVSRLGEPLLRTAVTRAIRLLGGTFVLGRSIHEALRTAREAQREGYRHSYDMLGEAARTQADADAYFAAYRTAIAAIGKAAGAAVHIDARPGISVKLSALHPRYEFAKTARIQAQLLPRIRQLCLDAKDHNIGLCIDAEEADRLEPSLDIVDALAGDPALHDWQGLGIVVQAYQKRALPLLDWLIDLATHHQRRLMIRLVKGAYWDTEIKDTQVRGLDDYPVFTRKSATDASYLACARRLLEARATVYPMFATHNAHSVAAVLALAGDTRDGFEFQRLHGMGETLYDQIVGPMNLNIPCRIYAPVGTHEDLLAYLVRRLLENGANSSFVNRIAHGGNALDELVADPVEALERAAGLRNQRIALPAGLYAPMRRNSRGLDLSDPLCLEELNRGLQAALRRDWSAHPLIGGRAIDGEARTVTDPADRRRRVGQSVWARPEQAEAALATAHAAFPGWAATPAEQRAACLERIADAYEAHTHDFMALCTREAGKTLADGIAEVREAVDFCRYYAAQARRLFAEPETMPGPTGEHNALSLHGRGVFVCISPWNFPLAIFTGQVVAALAAGNAVIAKPAEQTTLIAALAVRLMHEAGIPPGVLNLLPGDGATLGPTLVSDRRTAGIAFTGSTETAWLINRGLAERRGPIVPLIAETGGQNAMIVDSTALPEQVVRDAVQSAFYSAGQRCSALRVIYLQQDIAERVTTMLRGALAELDIGDPALLATDVGPVIDTDARDTLEAHASKMTAAGRLIARAQLPGDTAHGTFVAPALFRIDSIKELEREVFGPMLHIAHWRAGELDRVVDDINATGYGLTLGVHSRIDETVERVVKRARAGNIYVNRNMIGAVVGTQPFGGEGLSGTGFKAGGPHYLLRFSTERVVAVDTTAAGGNASLFALD</sequence>
<dbReference type="SUPFAM" id="SSF53720">
    <property type="entry name" value="ALDH-like"/>
    <property type="match status" value="1"/>
</dbReference>
<keyword evidence="3 5" id="KW-0520">NAD</keyword>
<keyword evidence="11" id="KW-1185">Reference proteome</keyword>
<dbReference type="Gene3D" id="3.40.309.10">
    <property type="entry name" value="Aldehyde Dehydrogenase, Chain A, domain 2"/>
    <property type="match status" value="1"/>
</dbReference>
<evidence type="ECO:0000256" key="4">
    <source>
        <dbReference type="ARBA" id="ARBA00048142"/>
    </source>
</evidence>
<dbReference type="InterPro" id="IPR024082">
    <property type="entry name" value="PRODH_PutA_dom_II"/>
</dbReference>
<dbReference type="NCBIfam" id="TIGR01238">
    <property type="entry name" value="D1pyr5carbox3"/>
    <property type="match status" value="1"/>
</dbReference>
<evidence type="ECO:0000256" key="5">
    <source>
        <dbReference type="PIRNR" id="PIRNR000197"/>
    </source>
</evidence>
<dbReference type="EC" id="1.5.5.2" evidence="5"/>
<dbReference type="Proteomes" id="UP000243807">
    <property type="component" value="Chromosome"/>
</dbReference>
<dbReference type="OrthoDB" id="9812625at2"/>